<evidence type="ECO:0000313" key="5">
    <source>
        <dbReference type="Proteomes" id="UP000289340"/>
    </source>
</evidence>
<keyword evidence="5" id="KW-1185">Reference proteome</keyword>
<comment type="caution">
    <text evidence="4">The sequence shown here is derived from an EMBL/GenBank/DDBJ whole genome shotgun (WGS) entry which is preliminary data.</text>
</comment>
<dbReference type="Pfam" id="PF24626">
    <property type="entry name" value="SH3_Tf2-1"/>
    <property type="match status" value="1"/>
</dbReference>
<dbReference type="SUPFAM" id="SSF53756">
    <property type="entry name" value="UDP-Glycosyltransferase/glycogen phosphorylase"/>
    <property type="match status" value="1"/>
</dbReference>
<name>A0A445LMD1_GLYSO</name>
<dbReference type="AlphaFoldDB" id="A0A445LMD1"/>
<sequence length="288" mass="33061">MKKTTDAHRRDASFAVGDWVYVKLCFYCQTFLSSTTYQKLGRVYYGPYQIKETIGSVAYKLALFDSAKIHLVFHCSLLKPYHGYEVRTIEAWNLKLHMWWSLPRRTVGEADFEGIESRNNFVKFGVEGALRGREGALVLGQNGPMFLCNRDGKEKGKKGNEVSGDEDELLLKWRDTKKENSVVYVCYGTMTNFLDSQLREIAIGLEASGHQFLWIVRRNKQEDDKEWFLEGFEKRMKGKGLIIKGWVLQVLILEHQAIGAFMMHCRWNLTLEAVIAGVPMVTTLVAVE</sequence>
<dbReference type="GO" id="GO:0035251">
    <property type="term" value="F:UDP-glucosyltransferase activity"/>
    <property type="evidence" value="ECO:0007669"/>
    <property type="project" value="InterPro"/>
</dbReference>
<dbReference type="InterPro" id="IPR002213">
    <property type="entry name" value="UDP_glucos_trans"/>
</dbReference>
<proteinExistence type="inferred from homology"/>
<dbReference type="Pfam" id="PF00201">
    <property type="entry name" value="UDPGT"/>
    <property type="match status" value="1"/>
</dbReference>
<feature type="domain" description="Tf2-1-like SH3-like" evidence="3">
    <location>
        <begin position="17"/>
        <end position="82"/>
    </location>
</feature>
<evidence type="ECO:0000256" key="2">
    <source>
        <dbReference type="ARBA" id="ARBA00022679"/>
    </source>
</evidence>
<dbReference type="InterPro" id="IPR056924">
    <property type="entry name" value="SH3_Tf2-1"/>
</dbReference>
<dbReference type="CDD" id="cd03784">
    <property type="entry name" value="GT1_Gtf-like"/>
    <property type="match status" value="1"/>
</dbReference>
<dbReference type="PANTHER" id="PTHR48048:SF45">
    <property type="entry name" value="GLYCOSYLTRANSFERASE"/>
    <property type="match status" value="1"/>
</dbReference>
<evidence type="ECO:0000259" key="3">
    <source>
        <dbReference type="Pfam" id="PF24626"/>
    </source>
</evidence>
<dbReference type="EMBL" id="QZWG01000002">
    <property type="protein sequence ID" value="RZC24344.1"/>
    <property type="molecule type" value="Genomic_DNA"/>
</dbReference>
<comment type="similarity">
    <text evidence="1">Belongs to the UDP-glycosyltransferase family.</text>
</comment>
<protein>
    <submittedName>
        <fullName evidence="4">Scopoletin glucosyltransferase</fullName>
    </submittedName>
</protein>
<dbReference type="InterPro" id="IPR050481">
    <property type="entry name" value="UDP-glycosyltransf_plant"/>
</dbReference>
<gene>
    <name evidence="4" type="ORF">D0Y65_003538</name>
</gene>
<dbReference type="PANTHER" id="PTHR48048">
    <property type="entry name" value="GLYCOSYLTRANSFERASE"/>
    <property type="match status" value="1"/>
</dbReference>
<evidence type="ECO:0000256" key="1">
    <source>
        <dbReference type="ARBA" id="ARBA00009995"/>
    </source>
</evidence>
<dbReference type="Gene3D" id="3.40.50.2000">
    <property type="entry name" value="Glycogen Phosphorylase B"/>
    <property type="match status" value="1"/>
</dbReference>
<accession>A0A445LMD1</accession>
<dbReference type="Proteomes" id="UP000289340">
    <property type="component" value="Chromosome 2"/>
</dbReference>
<organism evidence="4 5">
    <name type="scientific">Glycine soja</name>
    <name type="common">Wild soybean</name>
    <dbReference type="NCBI Taxonomy" id="3848"/>
    <lineage>
        <taxon>Eukaryota</taxon>
        <taxon>Viridiplantae</taxon>
        <taxon>Streptophyta</taxon>
        <taxon>Embryophyta</taxon>
        <taxon>Tracheophyta</taxon>
        <taxon>Spermatophyta</taxon>
        <taxon>Magnoliopsida</taxon>
        <taxon>eudicotyledons</taxon>
        <taxon>Gunneridae</taxon>
        <taxon>Pentapetalae</taxon>
        <taxon>rosids</taxon>
        <taxon>fabids</taxon>
        <taxon>Fabales</taxon>
        <taxon>Fabaceae</taxon>
        <taxon>Papilionoideae</taxon>
        <taxon>50 kb inversion clade</taxon>
        <taxon>NPAAA clade</taxon>
        <taxon>indigoferoid/millettioid clade</taxon>
        <taxon>Phaseoleae</taxon>
        <taxon>Glycine</taxon>
        <taxon>Glycine subgen. Soja</taxon>
    </lineage>
</organism>
<keyword evidence="2 4" id="KW-0808">Transferase</keyword>
<evidence type="ECO:0000313" key="4">
    <source>
        <dbReference type="EMBL" id="RZC24344.1"/>
    </source>
</evidence>
<reference evidence="4 5" key="1">
    <citation type="submission" date="2018-09" db="EMBL/GenBank/DDBJ databases">
        <title>A high-quality reference genome of wild soybean provides a powerful tool to mine soybean genomes.</title>
        <authorList>
            <person name="Xie M."/>
            <person name="Chung C.Y.L."/>
            <person name="Li M.-W."/>
            <person name="Wong F.-L."/>
            <person name="Chan T.-F."/>
            <person name="Lam H.-M."/>
        </authorList>
    </citation>
    <scope>NUCLEOTIDE SEQUENCE [LARGE SCALE GENOMIC DNA]</scope>
    <source>
        <strain evidence="5">cv. W05</strain>
        <tissue evidence="4">Hypocotyl of etiolated seedlings</tissue>
    </source>
</reference>